<reference evidence="2 3" key="1">
    <citation type="submission" date="2017-03" db="EMBL/GenBank/DDBJ databases">
        <title>Widespread Adenine N6-methylation of Active Genes in Fungi.</title>
        <authorList>
            <consortium name="DOE Joint Genome Institute"/>
            <person name="Mondo S.J."/>
            <person name="Dannebaum R.O."/>
            <person name="Kuo R.C."/>
            <person name="Louie K.B."/>
            <person name="Bewick A.J."/>
            <person name="Labutti K."/>
            <person name="Haridas S."/>
            <person name="Kuo A."/>
            <person name="Salamov A."/>
            <person name="Ahrendt S.R."/>
            <person name="Lau R."/>
            <person name="Bowen B.P."/>
            <person name="Lipzen A."/>
            <person name="Sullivan W."/>
            <person name="Andreopoulos W.B."/>
            <person name="Clum A."/>
            <person name="Lindquist E."/>
            <person name="Daum C."/>
            <person name="Northen T.R."/>
            <person name="Ramamoorthy G."/>
            <person name="Schmitz R.J."/>
            <person name="Gryganskyi A."/>
            <person name="Culley D."/>
            <person name="Magnuson J."/>
            <person name="James T.Y."/>
            <person name="O'Malley M.A."/>
            <person name="Stajich J.E."/>
            <person name="Spatafora J.W."/>
            <person name="Visel A."/>
            <person name="Grigoriev I.V."/>
        </authorList>
    </citation>
    <scope>NUCLEOTIDE SEQUENCE [LARGE SCALE GENOMIC DNA]</scope>
    <source>
        <strain evidence="2 3">NRRL Y-17943</strain>
    </source>
</reference>
<dbReference type="RefSeq" id="XP_021869675.1">
    <property type="nucleotide sequence ID" value="XM_022018522.1"/>
</dbReference>
<dbReference type="Proteomes" id="UP000193218">
    <property type="component" value="Unassembled WGS sequence"/>
</dbReference>
<name>A0A1Y1UEI5_9TREE</name>
<dbReference type="EMBL" id="NBSH01000011">
    <property type="protein sequence ID" value="ORX35485.1"/>
    <property type="molecule type" value="Genomic_DNA"/>
</dbReference>
<comment type="caution">
    <text evidence="2">The sequence shown here is derived from an EMBL/GenBank/DDBJ whole genome shotgun (WGS) entry which is preliminary data.</text>
</comment>
<keyword evidence="1" id="KW-0732">Signal</keyword>
<accession>A0A1Y1UEI5</accession>
<organism evidence="2 3">
    <name type="scientific">Kockovaella imperatae</name>
    <dbReference type="NCBI Taxonomy" id="4999"/>
    <lineage>
        <taxon>Eukaryota</taxon>
        <taxon>Fungi</taxon>
        <taxon>Dikarya</taxon>
        <taxon>Basidiomycota</taxon>
        <taxon>Agaricomycotina</taxon>
        <taxon>Tremellomycetes</taxon>
        <taxon>Tremellales</taxon>
        <taxon>Cuniculitremaceae</taxon>
        <taxon>Kockovaella</taxon>
    </lineage>
</organism>
<evidence type="ECO:0000313" key="3">
    <source>
        <dbReference type="Proteomes" id="UP000193218"/>
    </source>
</evidence>
<feature type="signal peptide" evidence="1">
    <location>
        <begin position="1"/>
        <end position="19"/>
    </location>
</feature>
<dbReference type="InParanoid" id="A0A1Y1UEI5"/>
<sequence length="436" mass="48199">MLSLFKLLFILSTGTITFASPSRRPVDPPLLKRDNINPSFSNPNAEPVGIVIDPTVQRDSCVTSPTLVNGRSFWLCRDTDKLTNEDITTINPFIVHSSAAWSNMTSSGPELLPIPPASQQGNTQLTYNYTSQLLQYPPGYTKGGYVPYVVGGDECSNTFGDPGTDCAPTTEVIIYPNSPAYPVASPSGSTFMALYEPIINTTNTANDNIECSLYFLGYNHSSNLTTLPTISLWKEAFFPKGAYCYGSYGGIVNEVDNYLYLYGQTYNRSSTALARVPLNEYLNINEYQYYYNNGTWSNVQPHVDDADANLNGQFVQPATPGVPAQGYGQGTFFYSDYVGRYVWLGQTHFEQWEPGVQVGVSTSANPYGPWTAAQNITLLPHGNPFGYSSVVHPEMSTNDQDVWLSYTAYVRLNDTNYYTQPLYKFEWSSSSASPGL</sequence>
<proteinExistence type="predicted"/>
<evidence type="ECO:0000313" key="2">
    <source>
        <dbReference type="EMBL" id="ORX35485.1"/>
    </source>
</evidence>
<evidence type="ECO:0000256" key="1">
    <source>
        <dbReference type="SAM" id="SignalP"/>
    </source>
</evidence>
<dbReference type="GeneID" id="33560331"/>
<protein>
    <recommendedName>
        <fullName evidence="4">DUF4185 domain-containing protein</fullName>
    </recommendedName>
</protein>
<gene>
    <name evidence="2" type="ORF">BD324DRAFT_652608</name>
</gene>
<keyword evidence="3" id="KW-1185">Reference proteome</keyword>
<evidence type="ECO:0008006" key="4">
    <source>
        <dbReference type="Google" id="ProtNLM"/>
    </source>
</evidence>
<dbReference type="AlphaFoldDB" id="A0A1Y1UEI5"/>
<feature type="chain" id="PRO_5012982697" description="DUF4185 domain-containing protein" evidence="1">
    <location>
        <begin position="20"/>
        <end position="436"/>
    </location>
</feature>
<dbReference type="OrthoDB" id="2583188at2759"/>